<protein>
    <recommendedName>
        <fullName evidence="7">Major facilitator superfamily (MFS) profile domain-containing protein</fullName>
    </recommendedName>
</protein>
<dbReference type="GO" id="GO:0022857">
    <property type="term" value="F:transmembrane transporter activity"/>
    <property type="evidence" value="ECO:0007669"/>
    <property type="project" value="InterPro"/>
</dbReference>
<organism evidence="8 9">
    <name type="scientific">Talaromyces rugulosus</name>
    <name type="common">Penicillium rugulosum</name>
    <dbReference type="NCBI Taxonomy" id="121627"/>
    <lineage>
        <taxon>Eukaryota</taxon>
        <taxon>Fungi</taxon>
        <taxon>Dikarya</taxon>
        <taxon>Ascomycota</taxon>
        <taxon>Pezizomycotina</taxon>
        <taxon>Eurotiomycetes</taxon>
        <taxon>Eurotiomycetidae</taxon>
        <taxon>Eurotiales</taxon>
        <taxon>Trichocomaceae</taxon>
        <taxon>Talaromyces</taxon>
        <taxon>Talaromyces sect. Islandici</taxon>
    </lineage>
</organism>
<dbReference type="PANTHER" id="PTHR23502">
    <property type="entry name" value="MAJOR FACILITATOR SUPERFAMILY"/>
    <property type="match status" value="1"/>
</dbReference>
<name>A0A7H8QIS0_TALRU</name>
<accession>A0A7H8QIS0</accession>
<keyword evidence="2 6" id="KW-0812">Transmembrane</keyword>
<dbReference type="EMBL" id="CP055898">
    <property type="protein sequence ID" value="QKX53857.1"/>
    <property type="molecule type" value="Genomic_DNA"/>
</dbReference>
<dbReference type="InterPro" id="IPR020846">
    <property type="entry name" value="MFS_dom"/>
</dbReference>
<dbReference type="Pfam" id="PF07690">
    <property type="entry name" value="MFS_1"/>
    <property type="match status" value="1"/>
</dbReference>
<feature type="transmembrane region" description="Helical" evidence="6">
    <location>
        <begin position="197"/>
        <end position="220"/>
    </location>
</feature>
<dbReference type="Proteomes" id="UP000509510">
    <property type="component" value="Chromosome I"/>
</dbReference>
<feature type="transmembrane region" description="Helical" evidence="6">
    <location>
        <begin position="137"/>
        <end position="155"/>
    </location>
</feature>
<dbReference type="KEGG" id="trg:TRUGW13939_00937"/>
<gene>
    <name evidence="8" type="ORF">TRUGW13939_00937</name>
</gene>
<feature type="transmembrane region" description="Helical" evidence="6">
    <location>
        <begin position="493"/>
        <end position="514"/>
    </location>
</feature>
<dbReference type="GeneID" id="55988450"/>
<feature type="transmembrane region" description="Helical" evidence="6">
    <location>
        <begin position="353"/>
        <end position="376"/>
    </location>
</feature>
<dbReference type="SUPFAM" id="SSF103473">
    <property type="entry name" value="MFS general substrate transporter"/>
    <property type="match status" value="1"/>
</dbReference>
<feature type="transmembrane region" description="Helical" evidence="6">
    <location>
        <begin position="306"/>
        <end position="333"/>
    </location>
</feature>
<feature type="region of interest" description="Disordered" evidence="5">
    <location>
        <begin position="20"/>
        <end position="60"/>
    </location>
</feature>
<evidence type="ECO:0000313" key="8">
    <source>
        <dbReference type="EMBL" id="QKX53857.1"/>
    </source>
</evidence>
<dbReference type="PANTHER" id="PTHR23502:SF29">
    <property type="entry name" value="TRANSPORTER, PUTATIVE (AFU_ORTHOLOGUE AFUA_6G06680)-RELATED"/>
    <property type="match status" value="1"/>
</dbReference>
<feature type="transmembrane region" description="Helical" evidence="6">
    <location>
        <begin position="397"/>
        <end position="418"/>
    </location>
</feature>
<evidence type="ECO:0000256" key="6">
    <source>
        <dbReference type="SAM" id="Phobius"/>
    </source>
</evidence>
<feature type="transmembrane region" description="Helical" evidence="6">
    <location>
        <begin position="70"/>
        <end position="89"/>
    </location>
</feature>
<keyword evidence="9" id="KW-1185">Reference proteome</keyword>
<feature type="transmembrane region" description="Helical" evidence="6">
    <location>
        <begin position="424"/>
        <end position="450"/>
    </location>
</feature>
<evidence type="ECO:0000256" key="4">
    <source>
        <dbReference type="ARBA" id="ARBA00023136"/>
    </source>
</evidence>
<evidence type="ECO:0000256" key="2">
    <source>
        <dbReference type="ARBA" id="ARBA00022692"/>
    </source>
</evidence>
<comment type="subcellular location">
    <subcellularLocation>
        <location evidence="1">Membrane</location>
        <topology evidence="1">Multi-pass membrane protein</topology>
    </subcellularLocation>
</comment>
<keyword evidence="4 6" id="KW-0472">Membrane</keyword>
<proteinExistence type="predicted"/>
<evidence type="ECO:0000259" key="7">
    <source>
        <dbReference type="PROSITE" id="PS50850"/>
    </source>
</evidence>
<dbReference type="Gene3D" id="1.20.1250.20">
    <property type="entry name" value="MFS general substrate transporter like domains"/>
    <property type="match status" value="1"/>
</dbReference>
<evidence type="ECO:0000313" key="9">
    <source>
        <dbReference type="Proteomes" id="UP000509510"/>
    </source>
</evidence>
<dbReference type="InterPro" id="IPR011701">
    <property type="entry name" value="MFS"/>
</dbReference>
<dbReference type="RefSeq" id="XP_035340036.1">
    <property type="nucleotide sequence ID" value="XM_035484143.1"/>
</dbReference>
<feature type="transmembrane region" description="Helical" evidence="6">
    <location>
        <begin position="226"/>
        <end position="246"/>
    </location>
</feature>
<evidence type="ECO:0000256" key="3">
    <source>
        <dbReference type="ARBA" id="ARBA00022989"/>
    </source>
</evidence>
<feature type="domain" description="Major facilitator superfamily (MFS) profile" evidence="7">
    <location>
        <begin position="71"/>
        <end position="543"/>
    </location>
</feature>
<dbReference type="OrthoDB" id="4227235at2759"/>
<dbReference type="InterPro" id="IPR036259">
    <property type="entry name" value="MFS_trans_sf"/>
</dbReference>
<dbReference type="AlphaFoldDB" id="A0A7H8QIS0"/>
<evidence type="ECO:0000256" key="1">
    <source>
        <dbReference type="ARBA" id="ARBA00004141"/>
    </source>
</evidence>
<dbReference type="GO" id="GO:0005886">
    <property type="term" value="C:plasma membrane"/>
    <property type="evidence" value="ECO:0007669"/>
    <property type="project" value="TreeGrafter"/>
</dbReference>
<feature type="transmembrane region" description="Helical" evidence="6">
    <location>
        <begin position="109"/>
        <end position="130"/>
    </location>
</feature>
<keyword evidence="3 6" id="KW-1133">Transmembrane helix</keyword>
<evidence type="ECO:0000256" key="5">
    <source>
        <dbReference type="SAM" id="MobiDB-lite"/>
    </source>
</evidence>
<feature type="transmembrane region" description="Helical" evidence="6">
    <location>
        <begin position="462"/>
        <end position="481"/>
    </location>
</feature>
<dbReference type="PROSITE" id="PS50850">
    <property type="entry name" value="MFS"/>
    <property type="match status" value="1"/>
</dbReference>
<reference evidence="9" key="1">
    <citation type="submission" date="2020-06" db="EMBL/GenBank/DDBJ databases">
        <title>A chromosome-scale genome assembly of Talaromyces rugulosus W13939.</title>
        <authorList>
            <person name="Wang B."/>
            <person name="Guo L."/>
            <person name="Ye K."/>
            <person name="Wang L."/>
        </authorList>
    </citation>
    <scope>NUCLEOTIDE SEQUENCE [LARGE SCALE GENOMIC DNA]</scope>
    <source>
        <strain evidence="9">W13939</strain>
    </source>
</reference>
<sequence length="543" mass="58897">MGLGVLEDTKLTAVPGTVQLNDLSSDTDNDNDNATNLKHGTGKDAHIVLSPQPSNDPNDPLNWPRWKKELIIGVLAFGGMLNAGTNGPLLNASYSPLATSLNKSLTDVVLVSGYNLLAAGCSGPFVCAFSRKYGKRSVFLVSTLFDIIGTAIGQAKLDYKYLLAARIVQGFSTSAFESLLMAVVGDMYYVHERGLRIAIINFIINSASSLASIICGQVYADLGYYWLFHLFQIFLVIQFVAMFLFCPETTYIRDSQYETDVTADEKLTPVDKASALTASTVPVKRTFVQELAVFTKTYSPDSVVKFLLGPFLTLLNPAGCYAVITAGLLNSWYVGSSIILSGVFSGPPWNFGAAQVGYIGAGPVVGGMVATMIAAWGSDPIIKWMGRRNHGIYEPEFRLIFMSLSGIACGVGMFLFGYTMQIGANAALCAFLQGVTNAGVSIGIFSALSYGLDAFRRQSSEIFIMNMVFKNFMFYGLSNFANNWVAANGPGQIMYVFGGTSVFLSLLALPVYVYGKKMRSWWARHDLFVKLGMETTGPVMHMG</sequence>
<feature type="transmembrane region" description="Helical" evidence="6">
    <location>
        <begin position="167"/>
        <end position="190"/>
    </location>
</feature>